<organism evidence="1 2">
    <name type="scientific">Streptococcus loxodontisalivarius</name>
    <dbReference type="NCBI Taxonomy" id="1349415"/>
    <lineage>
        <taxon>Bacteria</taxon>
        <taxon>Bacillati</taxon>
        <taxon>Bacillota</taxon>
        <taxon>Bacilli</taxon>
        <taxon>Lactobacillales</taxon>
        <taxon>Streptococcaceae</taxon>
        <taxon>Streptococcus</taxon>
    </lineage>
</organism>
<dbReference type="Proteomes" id="UP000697472">
    <property type="component" value="Unassembled WGS sequence"/>
</dbReference>
<keyword evidence="2" id="KW-1185">Reference proteome</keyword>
<reference evidence="1 2" key="1">
    <citation type="submission" date="2021-01" db="EMBL/GenBank/DDBJ databases">
        <title>Genomic Encyclopedia of Type Strains, Phase IV (KMG-IV): sequencing the most valuable type-strain genomes for metagenomic binning, comparative biology and taxonomic classification.</title>
        <authorList>
            <person name="Goeker M."/>
        </authorList>
    </citation>
    <scope>NUCLEOTIDE SEQUENCE [LARGE SCALE GENOMIC DNA]</scope>
    <source>
        <strain evidence="1 2">DSM 27382</strain>
    </source>
</reference>
<accession>A0ABS2PUE3</accession>
<evidence type="ECO:0008006" key="3">
    <source>
        <dbReference type="Google" id="ProtNLM"/>
    </source>
</evidence>
<sequence length="57" mass="6578">MWEGMLITLLKTVINNCNIKAIDITEYNPMIADKGYFLLEQLVNEIRISLGDYDAQQ</sequence>
<evidence type="ECO:0000313" key="1">
    <source>
        <dbReference type="EMBL" id="MBM7643556.1"/>
    </source>
</evidence>
<name>A0ABS2PUE3_9STRE</name>
<proteinExistence type="predicted"/>
<dbReference type="EMBL" id="JAFBEH010000052">
    <property type="protein sequence ID" value="MBM7643556.1"/>
    <property type="molecule type" value="Genomic_DNA"/>
</dbReference>
<gene>
    <name evidence="1" type="ORF">JOC28_001867</name>
</gene>
<comment type="caution">
    <text evidence="1">The sequence shown here is derived from an EMBL/GenBank/DDBJ whole genome shotgun (WGS) entry which is preliminary data.</text>
</comment>
<protein>
    <recommendedName>
        <fullName evidence="3">Arginase</fullName>
    </recommendedName>
</protein>
<evidence type="ECO:0000313" key="2">
    <source>
        <dbReference type="Proteomes" id="UP000697472"/>
    </source>
</evidence>